<dbReference type="RefSeq" id="WP_101440371.1">
    <property type="nucleotide sequence ID" value="NZ_PJMY01000003.1"/>
</dbReference>
<dbReference type="OrthoDB" id="3699245at2"/>
<reference evidence="1 2" key="1">
    <citation type="submission" date="2017-12" db="EMBL/GenBank/DDBJ databases">
        <title>Sequencing the genomes of 1000 Actinobacteria strains.</title>
        <authorList>
            <person name="Klenk H.-P."/>
        </authorList>
    </citation>
    <scope>NUCLEOTIDE SEQUENCE [LARGE SCALE GENOMIC DNA]</scope>
    <source>
        <strain evidence="1 2">DSM 45165</strain>
    </source>
</reference>
<organism evidence="1 2">
    <name type="scientific">Amycolatopsis echigonensis</name>
    <dbReference type="NCBI Taxonomy" id="2576905"/>
    <lineage>
        <taxon>Bacteria</taxon>
        <taxon>Bacillati</taxon>
        <taxon>Actinomycetota</taxon>
        <taxon>Actinomycetes</taxon>
        <taxon>Pseudonocardiales</taxon>
        <taxon>Pseudonocardiaceae</taxon>
        <taxon>Amycolatopsis</taxon>
    </lineage>
</organism>
<accession>A0A2N3WV20</accession>
<protein>
    <submittedName>
        <fullName evidence="1">Uncharacterized protein</fullName>
    </submittedName>
</protein>
<comment type="caution">
    <text evidence="1">The sequence shown here is derived from an EMBL/GenBank/DDBJ whole genome shotgun (WGS) entry which is preliminary data.</text>
</comment>
<gene>
    <name evidence="1" type="ORF">ATK30_8689</name>
</gene>
<evidence type="ECO:0000313" key="2">
    <source>
        <dbReference type="Proteomes" id="UP000233750"/>
    </source>
</evidence>
<dbReference type="Proteomes" id="UP000233750">
    <property type="component" value="Unassembled WGS sequence"/>
</dbReference>
<sequence length="73" mass="8069">MSYREDRHQDFLSCLSVASDRAGTWCDAVRQERERHLGAIDTDTLVDDPEYSAALDVFGALADVLALARRVGA</sequence>
<evidence type="ECO:0000313" key="1">
    <source>
        <dbReference type="EMBL" id="PKV97694.1"/>
    </source>
</evidence>
<keyword evidence="2" id="KW-1185">Reference proteome</keyword>
<dbReference type="EMBL" id="PJMY01000003">
    <property type="protein sequence ID" value="PKV97694.1"/>
    <property type="molecule type" value="Genomic_DNA"/>
</dbReference>
<dbReference type="AlphaFoldDB" id="A0A2N3WV20"/>
<name>A0A2N3WV20_9PSEU</name>
<proteinExistence type="predicted"/>